<dbReference type="Pfam" id="PF00012">
    <property type="entry name" value="HSP70"/>
    <property type="match status" value="1"/>
</dbReference>
<evidence type="ECO:0008006" key="6">
    <source>
        <dbReference type="Google" id="ProtNLM"/>
    </source>
</evidence>
<dbReference type="InterPro" id="IPR013126">
    <property type="entry name" value="Hsp_70_fam"/>
</dbReference>
<comment type="caution">
    <text evidence="4">The sequence shown here is derived from an EMBL/GenBank/DDBJ whole genome shotgun (WGS) entry which is preliminary data.</text>
</comment>
<proteinExistence type="inferred from homology"/>
<reference evidence="4 5" key="1">
    <citation type="journal article" date="2014" name="Mol. Biol. Evol.">
        <title>Massive expansion of Ubiquitination-related gene families within the Chlamydiae.</title>
        <authorList>
            <person name="Domman D."/>
            <person name="Collingro A."/>
            <person name="Lagkouvardos I."/>
            <person name="Gehre L."/>
            <person name="Weinmaier T."/>
            <person name="Rattei T."/>
            <person name="Subtil A."/>
            <person name="Horn M."/>
        </authorList>
    </citation>
    <scope>NUCLEOTIDE SEQUENCE [LARGE SCALE GENOMIC DNA]</scope>
    <source>
        <strain evidence="4 5">OEW1</strain>
    </source>
</reference>
<dbReference type="InterPro" id="IPR043129">
    <property type="entry name" value="ATPase_NBD"/>
</dbReference>
<protein>
    <recommendedName>
        <fullName evidence="6">Chaperone protein DnaK</fullName>
    </recommendedName>
</protein>
<name>A0A0C1E450_9BACT</name>
<evidence type="ECO:0000256" key="2">
    <source>
        <dbReference type="ARBA" id="ARBA00022741"/>
    </source>
</evidence>
<accession>A0A0C1E450</accession>
<dbReference type="Pfam" id="PF12531">
    <property type="entry name" value="DUF3731"/>
    <property type="match status" value="1"/>
</dbReference>
<dbReference type="SUPFAM" id="SSF53067">
    <property type="entry name" value="Actin-like ATPase domain"/>
    <property type="match status" value="2"/>
</dbReference>
<dbReference type="InterPro" id="IPR018181">
    <property type="entry name" value="Heat_shock_70_CS"/>
</dbReference>
<dbReference type="GO" id="GO:0005524">
    <property type="term" value="F:ATP binding"/>
    <property type="evidence" value="ECO:0007669"/>
    <property type="project" value="UniProtKB-KW"/>
</dbReference>
<dbReference type="Proteomes" id="UP000031307">
    <property type="component" value="Unassembled WGS sequence"/>
</dbReference>
<evidence type="ECO:0000256" key="1">
    <source>
        <dbReference type="ARBA" id="ARBA00007381"/>
    </source>
</evidence>
<dbReference type="AlphaFoldDB" id="A0A0C1E450"/>
<evidence type="ECO:0000313" key="5">
    <source>
        <dbReference type="Proteomes" id="UP000031307"/>
    </source>
</evidence>
<dbReference type="PANTHER" id="PTHR42749:SF1">
    <property type="entry name" value="CELL SHAPE-DETERMINING PROTEIN MREB"/>
    <property type="match status" value="1"/>
</dbReference>
<evidence type="ECO:0000313" key="4">
    <source>
        <dbReference type="EMBL" id="KIA76207.1"/>
    </source>
</evidence>
<evidence type="ECO:0000256" key="3">
    <source>
        <dbReference type="ARBA" id="ARBA00022840"/>
    </source>
</evidence>
<dbReference type="PROSITE" id="PS00297">
    <property type="entry name" value="HSP70_1"/>
    <property type="match status" value="1"/>
</dbReference>
<dbReference type="Gene3D" id="3.30.420.40">
    <property type="match status" value="2"/>
</dbReference>
<keyword evidence="3" id="KW-0067">ATP-binding</keyword>
<dbReference type="InterPro" id="IPR021030">
    <property type="entry name" value="DUF3731"/>
</dbReference>
<comment type="similarity">
    <text evidence="1">Belongs to the heat shock protein 70 family.</text>
</comment>
<gene>
    <name evidence="4" type="ORF">DB43_AQ00130</name>
</gene>
<dbReference type="PRINTS" id="PR00301">
    <property type="entry name" value="HEATSHOCK70"/>
</dbReference>
<keyword evidence="2" id="KW-0547">Nucleotide-binding</keyword>
<dbReference type="PATRIC" id="fig|83552.4.peg.2656"/>
<organism evidence="4 5">
    <name type="scientific">Parachlamydia acanthamoebae</name>
    <dbReference type="NCBI Taxonomy" id="83552"/>
    <lineage>
        <taxon>Bacteria</taxon>
        <taxon>Pseudomonadati</taxon>
        <taxon>Chlamydiota</taxon>
        <taxon>Chlamydiia</taxon>
        <taxon>Parachlamydiales</taxon>
        <taxon>Parachlamydiaceae</taxon>
        <taxon>Parachlamydia</taxon>
    </lineage>
</organism>
<dbReference type="EMBL" id="JSAM01000127">
    <property type="protein sequence ID" value="KIA76207.1"/>
    <property type="molecule type" value="Genomic_DNA"/>
</dbReference>
<sequence length="925" mass="103859">MNGNGMRYIIGIDLGTTNSCVSYIDTHHPKLAVETLRVPQLSAAGFVEAHAILPSFCYLSLPHEWPAGSFDLPWKKENSFAVGRFAQVQGEKTPNRSVQSAKSWLCHSAASRRDKILPFETSDGIEKISPVTASSRYLQHIREAWNFLIGKGNPEDEFEAQEIILTVPASFDEVARSLTVEAAKQAGFVSMTLLEEPQAAFYCWISAHEKKWLEIFKEGDCILVCDVGGGTTDFSLIEVISRDGQLAFQRMAVGDHLLLGGDNMDATLAYYLENKLGSELTPLQRLQLNYQARHAKEQLLDAAADEEASYQCVLQGTGSKVIQGSHHIQVTKKEVQKLFLEGFFHLYPWGEATQLKRGTSFRTMGLPYESEPSITKHLAHFLQKASHICKEMRPPNFVLVNGGTMKPPLFQQALMDSLATWFPDQTAQLLTSPSLDLAVSRGAAYYGKVRRGLGVKISGGAPRGYYLGIETKTADQASAFKALCLLPRGSEEGATFEPKEIFGLLPNKPVSFQLYSSEVRLGDQQGELIDIDPKELHPLPPIHTILRFGKGSDEQKIPVHLYIALTAIGTLELSLKSQKTAHEWALEFQVRSAAGQEDSLLGIQAARSDEVFDQAFLKKGSDLLVELFTAPNQAPKEIMEKLENAIEKPRGEWSPSVLRNLWATLIAQAPQRKRTEELEKRWWNLAGYFLRPGFGFPLDDFRIKDLWKIVLEDFKRNKDDDVQIQMWICYRRIAGGLNKGQQVQLANELLASFWNKRSNTFEIKGRKFLYQYAEKIRAIASFELLDLSLKIKLGEALLKRIVAGEGEAYDYWALGRIGARHLFYGSSANVVPRDVCTSWLKTLLGLNQKDLRPYIFAILQLARKTNHPELNLVNEMVQQVESILDHELHAAELKKLLQNEGQASQEDRDRIFGEQLPHGLTMNLS</sequence>
<dbReference type="GO" id="GO:0140662">
    <property type="term" value="F:ATP-dependent protein folding chaperone"/>
    <property type="evidence" value="ECO:0007669"/>
    <property type="project" value="InterPro"/>
</dbReference>
<dbReference type="CDD" id="cd10170">
    <property type="entry name" value="ASKHA_NBD_HSP70"/>
    <property type="match status" value="1"/>
</dbReference>
<dbReference type="PANTHER" id="PTHR42749">
    <property type="entry name" value="CELL SHAPE-DETERMINING PROTEIN MREB"/>
    <property type="match status" value="1"/>
</dbReference>